<evidence type="ECO:0000256" key="4">
    <source>
        <dbReference type="PIRSR" id="PIRSR001235-2"/>
    </source>
</evidence>
<dbReference type="NCBIfam" id="TIGR01879">
    <property type="entry name" value="hydantase"/>
    <property type="match status" value="1"/>
</dbReference>
<dbReference type="Gene3D" id="3.30.70.360">
    <property type="match status" value="1"/>
</dbReference>
<comment type="cofactor">
    <cofactor evidence="3">
        <name>Zn(2+)</name>
        <dbReference type="ChEBI" id="CHEBI:29105"/>
    </cofactor>
    <text evidence="3">Binds 2 Zn(2+) ions per subunit.</text>
</comment>
<reference evidence="5" key="1">
    <citation type="submission" date="2021-10" db="EMBL/GenBank/DDBJ databases">
        <title>Novel species in genus Arthrobacter.</title>
        <authorList>
            <person name="Liu Y."/>
        </authorList>
    </citation>
    <scope>NUCLEOTIDE SEQUENCE</scope>
    <source>
        <strain evidence="5">Zg-Y809</strain>
    </source>
</reference>
<comment type="similarity">
    <text evidence="1">Belongs to the peptidase M20 family.</text>
</comment>
<accession>A0A9X1S764</accession>
<dbReference type="GO" id="GO:0046872">
    <property type="term" value="F:metal ion binding"/>
    <property type="evidence" value="ECO:0007669"/>
    <property type="project" value="UniProtKB-KW"/>
</dbReference>
<feature type="binding site" evidence="3">
    <location>
        <position position="146"/>
    </location>
    <ligand>
        <name>Zn(2+)</name>
        <dbReference type="ChEBI" id="CHEBI:29105"/>
        <label>2</label>
    </ligand>
</feature>
<keyword evidence="2" id="KW-0378">Hydrolase</keyword>
<evidence type="ECO:0000313" key="6">
    <source>
        <dbReference type="Proteomes" id="UP001139264"/>
    </source>
</evidence>
<name>A0A9X1S764_9MICC</name>
<dbReference type="SUPFAM" id="SSF55031">
    <property type="entry name" value="Bacterial exopeptidase dimerisation domain"/>
    <property type="match status" value="1"/>
</dbReference>
<dbReference type="NCBIfam" id="NF006770">
    <property type="entry name" value="PRK09290.1-4"/>
    <property type="match status" value="1"/>
</dbReference>
<feature type="binding site" evidence="3">
    <location>
        <position position="410"/>
    </location>
    <ligand>
        <name>Zn(2+)</name>
        <dbReference type="ChEBI" id="CHEBI:29105"/>
        <label>2</label>
    </ligand>
</feature>
<dbReference type="Proteomes" id="UP001139264">
    <property type="component" value="Unassembled WGS sequence"/>
</dbReference>
<organism evidence="5 6">
    <name type="scientific">Arthrobacter gengyunqii</name>
    <dbReference type="NCBI Taxonomy" id="2886940"/>
    <lineage>
        <taxon>Bacteria</taxon>
        <taxon>Bacillati</taxon>
        <taxon>Actinomycetota</taxon>
        <taxon>Actinomycetes</taxon>
        <taxon>Micrococcales</taxon>
        <taxon>Micrococcaceae</taxon>
        <taxon>Arthrobacter</taxon>
    </lineage>
</organism>
<evidence type="ECO:0000256" key="2">
    <source>
        <dbReference type="ARBA" id="ARBA00022801"/>
    </source>
</evidence>
<dbReference type="AlphaFoldDB" id="A0A9X1S764"/>
<dbReference type="EMBL" id="JAJFZP010000007">
    <property type="protein sequence ID" value="MCC3269727.1"/>
    <property type="molecule type" value="Genomic_DNA"/>
</dbReference>
<feature type="binding site" evidence="3">
    <location>
        <position position="211"/>
    </location>
    <ligand>
        <name>Zn(2+)</name>
        <dbReference type="ChEBI" id="CHEBI:29105"/>
        <label>1</label>
    </ligand>
</feature>
<dbReference type="SUPFAM" id="SSF53187">
    <property type="entry name" value="Zn-dependent exopeptidases"/>
    <property type="match status" value="1"/>
</dbReference>
<feature type="binding site" evidence="3">
    <location>
        <position position="107"/>
    </location>
    <ligand>
        <name>Zn(2+)</name>
        <dbReference type="ChEBI" id="CHEBI:29105"/>
        <label>1</label>
    </ligand>
</feature>
<feature type="binding site" evidence="4">
    <location>
        <position position="244"/>
    </location>
    <ligand>
        <name>allantoate</name>
        <dbReference type="ChEBI" id="CHEBI:17536"/>
    </ligand>
</feature>
<dbReference type="Pfam" id="PF01546">
    <property type="entry name" value="Peptidase_M20"/>
    <property type="match status" value="1"/>
</dbReference>
<evidence type="ECO:0000313" key="5">
    <source>
        <dbReference type="EMBL" id="MCC3269727.1"/>
    </source>
</evidence>
<dbReference type="InterPro" id="IPR036264">
    <property type="entry name" value="Bact_exopeptidase_dim_dom"/>
</dbReference>
<feature type="binding site" evidence="4">
    <location>
        <position position="316"/>
    </location>
    <ligand>
        <name>allantoate</name>
        <dbReference type="ChEBI" id="CHEBI:17536"/>
    </ligand>
</feature>
<dbReference type="InterPro" id="IPR010158">
    <property type="entry name" value="Amidase_Cbmase"/>
</dbReference>
<feature type="binding site" evidence="3">
    <location>
        <position position="96"/>
    </location>
    <ligand>
        <name>Zn(2+)</name>
        <dbReference type="ChEBI" id="CHEBI:29105"/>
        <label>1</label>
    </ligand>
</feature>
<dbReference type="InterPro" id="IPR002933">
    <property type="entry name" value="Peptidase_M20"/>
</dbReference>
<dbReference type="PANTHER" id="PTHR32494:SF5">
    <property type="entry name" value="ALLANTOATE AMIDOHYDROLASE"/>
    <property type="match status" value="1"/>
</dbReference>
<keyword evidence="3" id="KW-0479">Metal-binding</keyword>
<gene>
    <name evidence="5" type="ORF">LJ751_10160</name>
</gene>
<feature type="binding site" evidence="4">
    <location>
        <position position="303"/>
    </location>
    <ligand>
        <name>allantoate</name>
        <dbReference type="ChEBI" id="CHEBI:17536"/>
    </ligand>
</feature>
<keyword evidence="3" id="KW-0862">Zinc</keyword>
<dbReference type="GO" id="GO:0016813">
    <property type="term" value="F:hydrolase activity, acting on carbon-nitrogen (but not peptide) bonds, in linear amidines"/>
    <property type="evidence" value="ECO:0007669"/>
    <property type="project" value="InterPro"/>
</dbReference>
<dbReference type="Gene3D" id="3.40.630.10">
    <property type="entry name" value="Zn peptidases"/>
    <property type="match status" value="1"/>
</dbReference>
<evidence type="ECO:0000256" key="1">
    <source>
        <dbReference type="ARBA" id="ARBA00006153"/>
    </source>
</evidence>
<evidence type="ECO:0000256" key="3">
    <source>
        <dbReference type="PIRSR" id="PIRSR001235-1"/>
    </source>
</evidence>
<protein>
    <submittedName>
        <fullName evidence="5">Allantoate amidohydrolase</fullName>
    </submittedName>
</protein>
<comment type="caution">
    <text evidence="5">The sequence shown here is derived from an EMBL/GenBank/DDBJ whole genome shotgun (WGS) entry which is preliminary data.</text>
</comment>
<sequence>MDRTPASPVNALMAAIEGTGRDERRGGYSRPVFSTAELDLREWFTAEALRRGLAVETDRNGILWAWWDLPGASSAGTTGVSSAEPERRGALVTGSHLDSVPGGGAFDGPLGVASALAAVDLLQAREKDGGLTRNRALAVAVFPEEEGSRFGVACLGSRLLTGAIDQARALSLRDADGNTFADVARAHGLDPDLMGRDDAALSRIGDFVELHVEQGRGLNTEEFTDAAGRGPAVAVGGSVLGHGRWRFGITGQGNHAGTTLMADRADPMVAAAQLIVAVRQAAAAQPGARGTVGRLEPIPGGTNVIASRVDLWLDVRHPEDAVTAALVEKIHGQAQRIAAMEGCTVRLTEESFSGTVSFDAALQRSLSHSVALTVPGAPVLATGAGHDAGVLASRVPTGMLFVRNPSGFSHSPEEYVEDSDAEAGVTALADALQDLL</sequence>
<dbReference type="PIRSF" id="PIRSF001235">
    <property type="entry name" value="Amidase_carbamoylase"/>
    <property type="match status" value="1"/>
</dbReference>
<proteinExistence type="inferred from homology"/>
<feature type="binding site" evidence="3">
    <location>
        <position position="107"/>
    </location>
    <ligand>
        <name>Zn(2+)</name>
        <dbReference type="ChEBI" id="CHEBI:29105"/>
        <label>2</label>
    </ligand>
</feature>
<dbReference type="RefSeq" id="WP_227908099.1">
    <property type="nucleotide sequence ID" value="NZ_CP095461.1"/>
</dbReference>
<dbReference type="PANTHER" id="PTHR32494">
    <property type="entry name" value="ALLANTOATE DEIMINASE-RELATED"/>
    <property type="match status" value="1"/>
</dbReference>